<dbReference type="GO" id="GO:0005975">
    <property type="term" value="P:carbohydrate metabolic process"/>
    <property type="evidence" value="ECO:0007669"/>
    <property type="project" value="InterPro"/>
</dbReference>
<dbReference type="Pfam" id="PF13385">
    <property type="entry name" value="Laminin_G_3"/>
    <property type="match status" value="1"/>
</dbReference>
<dbReference type="AlphaFoldDB" id="A0A5C6CF28"/>
<dbReference type="RefSeq" id="WP_146594705.1">
    <property type="nucleotide sequence ID" value="NZ_SJPT01000004.1"/>
</dbReference>
<accession>A0A5C6CF28</accession>
<evidence type="ECO:0000313" key="4">
    <source>
        <dbReference type="EMBL" id="TWU22878.1"/>
    </source>
</evidence>
<sequence length="1187" mass="130942">MMRSPAVLTSMELRQRRRQTMCPAIYWAIGSVLVLASCCRGESAAPTQLPGDQVPGDQVSCGWRFDSSAADDRKVATDDGLPEALQLLLRPGAVIDHRGKFGGALTLDGRGGSAECEDAPQLNPQQQLTLMSWFRLEPGTLESQKILVGKGATRHATPYYQYAIAATDRDDIPDTLTFYLTIDGTLQSLSARDLPIDLYDGWHHVAGTFDGKMLRLFLNGREITAAKADGTLSTFPTPLVLGGYGNLPRTAAHALAGSLDDVAVYDRALSADEIYDYYWRLQHDLVLSRPGNGEAFGSVADDHFAAQSFVALGPGLQSAAIWMAEANDDELLVQIRESDVEGSIVASASLSAGTVGKREILFDPPVALQSKHTYVLKVSAGAPGTTRGQVQRQTSVPVSEHGTLAGMTAAGRSEHAMALELRFLPYQLSSQTPIASARVSSEADIRYEAAVNEALRASRDVWGEELIARPDGPTFDNIVDYLRPMMWIGDYVTTSGIYYLVFGRHESVTGGGDSALHVADGSEIISRHHKSGRRTAFFVGHEGNERYGSDLQRLGGPQLYQGYQPVLLTEYRDRDGGRWEQESFATRIPETESLVSFVRLTRLAGTDNVRPSRLRVRTSLTDAVVAGDRLVSGDAPILVFQAGAVFEAPYLSYTFSDPHRAETVYLVRLNEPAACQTLKVDAERFDAERQAVCRFWDEQLSRGAVFEVPEDRVMDAQRNLLIQNLFMTWRYSIGNAYESWYPQESGDALKTLGEFGFTDEYRDNLQVLLPQKFRGENERMVEYAHKLFYTADCAQLTGDVEWLATNRPLIKGWIQGMRDVMASDPQGMLGPTRAGDIHTQRYYSDHQAIGWRGLRDISILCADAGWDDEARAAAEAAESLRSAFMKTFNATKVDMPDGTLFFPKVLKDSPAIPYDPITATRLGSYWNLSIGTALKSGIFDPRGETMRRTMDYMLLHGARMLGLTRFNYYPIPIGDHREGGLPGYSTSGADNVYGAGILDGLAELDEADQIVLSLYGKLAHGMTRNTFISGEGDSFGVVPGQYYRALYLPPSNTNNALFLKTLHDMLVFTHFDAAGHPEQLQLAHFTPRGWLEHGKTIRVERAPTRFGPLSFTIASKIEEGRVEAEVVVPTRLPPPQLSLRLRVPEGHMLKQVEVNGRQHTRFDVARGTIDLNGLTGTLQIRATFASR</sequence>
<reference evidence="4 5" key="1">
    <citation type="submission" date="2019-02" db="EMBL/GenBank/DDBJ databases">
        <title>Deep-cultivation of Planctomycetes and their phenomic and genomic characterization uncovers novel biology.</title>
        <authorList>
            <person name="Wiegand S."/>
            <person name="Jogler M."/>
            <person name="Boedeker C."/>
            <person name="Pinto D."/>
            <person name="Vollmers J."/>
            <person name="Rivas-Marin E."/>
            <person name="Kohn T."/>
            <person name="Peeters S.H."/>
            <person name="Heuer A."/>
            <person name="Rast P."/>
            <person name="Oberbeckmann S."/>
            <person name="Bunk B."/>
            <person name="Jeske O."/>
            <person name="Meyerdierks A."/>
            <person name="Storesund J.E."/>
            <person name="Kallscheuer N."/>
            <person name="Luecker S."/>
            <person name="Lage O.M."/>
            <person name="Pohl T."/>
            <person name="Merkel B.J."/>
            <person name="Hornburger P."/>
            <person name="Mueller R.-W."/>
            <person name="Bruemmer F."/>
            <person name="Labrenz M."/>
            <person name="Spormann A.M."/>
            <person name="Op Den Camp H."/>
            <person name="Overmann J."/>
            <person name="Amann R."/>
            <person name="Jetten M.S.M."/>
            <person name="Mascher T."/>
            <person name="Medema M.H."/>
            <person name="Devos D.P."/>
            <person name="Kaster A.-K."/>
            <person name="Ovreas L."/>
            <person name="Rohde M."/>
            <person name="Galperin M.Y."/>
            <person name="Jogler C."/>
        </authorList>
    </citation>
    <scope>NUCLEOTIDE SEQUENCE [LARGE SCALE GENOMIC DNA]</scope>
    <source>
        <strain evidence="4 5">Pla52o</strain>
    </source>
</reference>
<evidence type="ECO:0000256" key="1">
    <source>
        <dbReference type="ARBA" id="ARBA00022729"/>
    </source>
</evidence>
<dbReference type="EMBL" id="SJPT01000004">
    <property type="protein sequence ID" value="TWU22878.1"/>
    <property type="molecule type" value="Genomic_DNA"/>
</dbReference>
<proteinExistence type="predicted"/>
<dbReference type="InterPro" id="IPR012341">
    <property type="entry name" value="6hp_glycosidase-like_sf"/>
</dbReference>
<keyword evidence="1" id="KW-0732">Signal</keyword>
<name>A0A5C6CF28_9BACT</name>
<dbReference type="SUPFAM" id="SSF49899">
    <property type="entry name" value="Concanavalin A-like lectins/glucanases"/>
    <property type="match status" value="1"/>
</dbReference>
<dbReference type="InterPro" id="IPR013320">
    <property type="entry name" value="ConA-like_dom_sf"/>
</dbReference>
<keyword evidence="5" id="KW-1185">Reference proteome</keyword>
<comment type="caution">
    <text evidence="4">The sequence shown here is derived from an EMBL/GenBank/DDBJ whole genome shotgun (WGS) entry which is preliminary data.</text>
</comment>
<evidence type="ECO:0000256" key="2">
    <source>
        <dbReference type="ARBA" id="ARBA00023157"/>
    </source>
</evidence>
<dbReference type="SMART" id="SM00560">
    <property type="entry name" value="LamGL"/>
    <property type="match status" value="1"/>
</dbReference>
<dbReference type="InterPro" id="IPR008928">
    <property type="entry name" value="6-hairpin_glycosidase_sf"/>
</dbReference>
<evidence type="ECO:0000313" key="5">
    <source>
        <dbReference type="Proteomes" id="UP000316304"/>
    </source>
</evidence>
<dbReference type="InterPro" id="IPR006558">
    <property type="entry name" value="LamG-like"/>
</dbReference>
<dbReference type="Proteomes" id="UP000316304">
    <property type="component" value="Unassembled WGS sequence"/>
</dbReference>
<dbReference type="Gene3D" id="2.60.120.200">
    <property type="match status" value="1"/>
</dbReference>
<dbReference type="OrthoDB" id="291930at2"/>
<keyword evidence="2" id="KW-1015">Disulfide bond</keyword>
<feature type="domain" description="LamG-like jellyroll fold" evidence="3">
    <location>
        <begin position="126"/>
        <end position="272"/>
    </location>
</feature>
<organism evidence="4 5">
    <name type="scientific">Novipirellula galeiformis</name>
    <dbReference type="NCBI Taxonomy" id="2528004"/>
    <lineage>
        <taxon>Bacteria</taxon>
        <taxon>Pseudomonadati</taxon>
        <taxon>Planctomycetota</taxon>
        <taxon>Planctomycetia</taxon>
        <taxon>Pirellulales</taxon>
        <taxon>Pirellulaceae</taxon>
        <taxon>Novipirellula</taxon>
    </lineage>
</organism>
<dbReference type="Gene3D" id="1.50.10.10">
    <property type="match status" value="1"/>
</dbReference>
<gene>
    <name evidence="4" type="ORF">Pla52o_24100</name>
</gene>
<protein>
    <recommendedName>
        <fullName evidence="3">LamG-like jellyroll fold domain-containing protein</fullName>
    </recommendedName>
</protein>
<dbReference type="SUPFAM" id="SSF48208">
    <property type="entry name" value="Six-hairpin glycosidases"/>
    <property type="match status" value="1"/>
</dbReference>
<evidence type="ECO:0000259" key="3">
    <source>
        <dbReference type="SMART" id="SM00560"/>
    </source>
</evidence>